<feature type="compositionally biased region" description="Basic and acidic residues" evidence="1">
    <location>
        <begin position="14"/>
        <end position="33"/>
    </location>
</feature>
<reference evidence="2 3" key="1">
    <citation type="submission" date="2024-11" db="EMBL/GenBank/DDBJ databases">
        <title>A near-complete genome assembly of Cinchona calisaya.</title>
        <authorList>
            <person name="Lian D.C."/>
            <person name="Zhao X.W."/>
            <person name="Wei L."/>
        </authorList>
    </citation>
    <scope>NUCLEOTIDE SEQUENCE [LARGE SCALE GENOMIC DNA]</scope>
    <source>
        <tissue evidence="2">Nenye</tissue>
    </source>
</reference>
<feature type="compositionally biased region" description="Basic residues" evidence="1">
    <location>
        <begin position="1"/>
        <end position="10"/>
    </location>
</feature>
<feature type="region of interest" description="Disordered" evidence="1">
    <location>
        <begin position="1"/>
        <end position="42"/>
    </location>
</feature>
<sequence length="98" mass="11871">MPPRKDKRKQVLISHEETHSDQELERNQDRVEEPYNLNEEDEEDVEMNILIWGILGDAKKAAQRQHEWEARRANPQQRYDPEKADKWLTEVEEFLEML</sequence>
<dbReference type="EMBL" id="JBJUIK010000010">
    <property type="protein sequence ID" value="KAL3515911.1"/>
    <property type="molecule type" value="Genomic_DNA"/>
</dbReference>
<protein>
    <submittedName>
        <fullName evidence="2">Uncharacterized protein</fullName>
    </submittedName>
</protein>
<evidence type="ECO:0000256" key="1">
    <source>
        <dbReference type="SAM" id="MobiDB-lite"/>
    </source>
</evidence>
<name>A0ABD2Z8U7_9GENT</name>
<evidence type="ECO:0000313" key="2">
    <source>
        <dbReference type="EMBL" id="KAL3515911.1"/>
    </source>
</evidence>
<accession>A0ABD2Z8U7</accession>
<dbReference type="Proteomes" id="UP001630127">
    <property type="component" value="Unassembled WGS sequence"/>
</dbReference>
<keyword evidence="3" id="KW-1185">Reference proteome</keyword>
<evidence type="ECO:0000313" key="3">
    <source>
        <dbReference type="Proteomes" id="UP001630127"/>
    </source>
</evidence>
<organism evidence="2 3">
    <name type="scientific">Cinchona calisaya</name>
    <dbReference type="NCBI Taxonomy" id="153742"/>
    <lineage>
        <taxon>Eukaryota</taxon>
        <taxon>Viridiplantae</taxon>
        <taxon>Streptophyta</taxon>
        <taxon>Embryophyta</taxon>
        <taxon>Tracheophyta</taxon>
        <taxon>Spermatophyta</taxon>
        <taxon>Magnoliopsida</taxon>
        <taxon>eudicotyledons</taxon>
        <taxon>Gunneridae</taxon>
        <taxon>Pentapetalae</taxon>
        <taxon>asterids</taxon>
        <taxon>lamiids</taxon>
        <taxon>Gentianales</taxon>
        <taxon>Rubiaceae</taxon>
        <taxon>Cinchonoideae</taxon>
        <taxon>Cinchoneae</taxon>
        <taxon>Cinchona</taxon>
    </lineage>
</organism>
<dbReference type="AlphaFoldDB" id="A0ABD2Z8U7"/>
<comment type="caution">
    <text evidence="2">The sequence shown here is derived from an EMBL/GenBank/DDBJ whole genome shotgun (WGS) entry which is preliminary data.</text>
</comment>
<proteinExistence type="predicted"/>
<gene>
    <name evidence="2" type="ORF">ACH5RR_022813</name>
</gene>